<dbReference type="Pfam" id="PF00857">
    <property type="entry name" value="Isochorismatase"/>
    <property type="match status" value="1"/>
</dbReference>
<dbReference type="InterPro" id="IPR050272">
    <property type="entry name" value="Isochorismatase-like_hydrls"/>
</dbReference>
<gene>
    <name evidence="3" type="ORF">FKY71_02450</name>
</gene>
<evidence type="ECO:0000313" key="4">
    <source>
        <dbReference type="Proteomes" id="UP000315400"/>
    </source>
</evidence>
<dbReference type="Proteomes" id="UP000315400">
    <property type="component" value="Unassembled WGS sequence"/>
</dbReference>
<dbReference type="Gene3D" id="3.40.50.850">
    <property type="entry name" value="Isochorismatase-like"/>
    <property type="match status" value="1"/>
</dbReference>
<comment type="caution">
    <text evidence="3">The sequence shown here is derived from an EMBL/GenBank/DDBJ whole genome shotgun (WGS) entry which is preliminary data.</text>
</comment>
<dbReference type="AlphaFoldDB" id="A0A540VV18"/>
<evidence type="ECO:0000259" key="2">
    <source>
        <dbReference type="Pfam" id="PF00857"/>
    </source>
</evidence>
<evidence type="ECO:0000256" key="1">
    <source>
        <dbReference type="ARBA" id="ARBA00022801"/>
    </source>
</evidence>
<name>A0A540VV18_9GAMM</name>
<evidence type="ECO:0000313" key="3">
    <source>
        <dbReference type="EMBL" id="TQF00605.1"/>
    </source>
</evidence>
<feature type="domain" description="Isochorismatase-like" evidence="2">
    <location>
        <begin position="15"/>
        <end position="190"/>
    </location>
</feature>
<dbReference type="GO" id="GO:0016787">
    <property type="term" value="F:hydrolase activity"/>
    <property type="evidence" value="ECO:0007669"/>
    <property type="project" value="UniProtKB-KW"/>
</dbReference>
<reference evidence="3 4" key="1">
    <citation type="submission" date="2019-06" db="EMBL/GenBank/DDBJ databases">
        <title>Metagenome assembled Genome of Spiribacter salinus SL48-SHIP from the microbial mat of Salt Lake 48 (Novosibirsk region, Russia).</title>
        <authorList>
            <person name="Shipova A."/>
            <person name="Rozanov A.S."/>
            <person name="Bryanskaya A.V."/>
            <person name="Peltek S.E."/>
        </authorList>
    </citation>
    <scope>NUCLEOTIDE SEQUENCE [LARGE SCALE GENOMIC DNA]</scope>
    <source>
        <strain evidence="3">SL48-SHIP-2</strain>
    </source>
</reference>
<organism evidence="3 4">
    <name type="scientific">Spiribacter salinus</name>
    <dbReference type="NCBI Taxonomy" id="1335746"/>
    <lineage>
        <taxon>Bacteria</taxon>
        <taxon>Pseudomonadati</taxon>
        <taxon>Pseudomonadota</taxon>
        <taxon>Gammaproteobacteria</taxon>
        <taxon>Chromatiales</taxon>
        <taxon>Ectothiorhodospiraceae</taxon>
        <taxon>Spiribacter</taxon>
    </lineage>
</organism>
<dbReference type="EMBL" id="VIFK01000008">
    <property type="protein sequence ID" value="TQF00605.1"/>
    <property type="molecule type" value="Genomic_DNA"/>
</dbReference>
<proteinExistence type="predicted"/>
<dbReference type="PANTHER" id="PTHR43540">
    <property type="entry name" value="PEROXYUREIDOACRYLATE/UREIDOACRYLATE AMIDOHYDROLASE-RELATED"/>
    <property type="match status" value="1"/>
</dbReference>
<dbReference type="PANTHER" id="PTHR43540:SF1">
    <property type="entry name" value="ISOCHORISMATASE HYDROLASE"/>
    <property type="match status" value="1"/>
</dbReference>
<accession>A0A540VV18</accession>
<dbReference type="SUPFAM" id="SSF52499">
    <property type="entry name" value="Isochorismatase-like hydrolases"/>
    <property type="match status" value="1"/>
</dbReference>
<dbReference type="InterPro" id="IPR000868">
    <property type="entry name" value="Isochorismatase-like_dom"/>
</dbReference>
<dbReference type="InterPro" id="IPR036380">
    <property type="entry name" value="Isochorismatase-like_sf"/>
</dbReference>
<protein>
    <submittedName>
        <fullName evidence="3">Isochorismatase family protein</fullName>
    </submittedName>
</protein>
<keyword evidence="1" id="KW-0378">Hydrolase</keyword>
<sequence length="196" mass="21542">MSLDTRTLAKARRYALIVVDMSLGFTDPTRSPLAAECSDVIKANQVLLDRFRTAGLPVLFTTVAYNSPDQARIFREKLPELEVLQAGSGLETIDPRLERCDNETLITKQWPSGFFRTDLHLKLTSAGADGAIVTGLTTSGCVRATALGCLQHEYRTIVVEDACGDRDMAAHAANLKDLHTKYVDVMSLEETLAHVF</sequence>